<dbReference type="EMBL" id="JAGTJJ010000030">
    <property type="protein sequence ID" value="MDC3985603.1"/>
    <property type="molecule type" value="Genomic_DNA"/>
</dbReference>
<keyword evidence="2" id="KW-1185">Reference proteome</keyword>
<dbReference type="Pfam" id="PF14076">
    <property type="entry name" value="DUF4258"/>
    <property type="match status" value="1"/>
</dbReference>
<evidence type="ECO:0000313" key="1">
    <source>
        <dbReference type="EMBL" id="MDC3985603.1"/>
    </source>
</evidence>
<evidence type="ECO:0000313" key="2">
    <source>
        <dbReference type="Proteomes" id="UP001151081"/>
    </source>
</evidence>
<gene>
    <name evidence="1" type="ORF">KEG57_34305</name>
</gene>
<proteinExistence type="predicted"/>
<sequence length="94" mass="10776">MKLKFSGHAMDRMFARSIRPEDVRTVIDHGEPIADYPDDRPFPSRLVLAFVDGRAIHVVFGYDSATETAHVVTAYIPDSALWESDFKTRKRKPR</sequence>
<accession>A0A9X3XAU5</accession>
<organism evidence="1 2">
    <name type="scientific">Polyangium jinanense</name>
    <dbReference type="NCBI Taxonomy" id="2829994"/>
    <lineage>
        <taxon>Bacteria</taxon>
        <taxon>Pseudomonadati</taxon>
        <taxon>Myxococcota</taxon>
        <taxon>Polyangia</taxon>
        <taxon>Polyangiales</taxon>
        <taxon>Polyangiaceae</taxon>
        <taxon>Polyangium</taxon>
    </lineage>
</organism>
<name>A0A9X3XAU5_9BACT</name>
<dbReference type="Proteomes" id="UP001151081">
    <property type="component" value="Unassembled WGS sequence"/>
</dbReference>
<dbReference type="InterPro" id="IPR025354">
    <property type="entry name" value="DUF4258"/>
</dbReference>
<comment type="caution">
    <text evidence="1">The sequence shown here is derived from an EMBL/GenBank/DDBJ whole genome shotgun (WGS) entry which is preliminary data.</text>
</comment>
<dbReference type="RefSeq" id="WP_272421736.1">
    <property type="nucleotide sequence ID" value="NZ_JAGTJJ010000030.1"/>
</dbReference>
<dbReference type="AlphaFoldDB" id="A0A9X3XAU5"/>
<protein>
    <submittedName>
        <fullName evidence="1">DUF4258 domain-containing protein</fullName>
    </submittedName>
</protein>
<reference evidence="1 2" key="1">
    <citation type="submission" date="2021-04" db="EMBL/GenBank/DDBJ databases">
        <title>Genome analysis of Polyangium sp.</title>
        <authorList>
            <person name="Li Y."/>
            <person name="Wang J."/>
        </authorList>
    </citation>
    <scope>NUCLEOTIDE SEQUENCE [LARGE SCALE GENOMIC DNA]</scope>
    <source>
        <strain evidence="1 2">SDU14</strain>
    </source>
</reference>